<evidence type="ECO:0000256" key="9">
    <source>
        <dbReference type="ARBA" id="ARBA00022840"/>
    </source>
</evidence>
<dbReference type="GO" id="GO:0004789">
    <property type="term" value="F:thiamine-phosphate diphosphorylase activity"/>
    <property type="evidence" value="ECO:0007669"/>
    <property type="project" value="UniProtKB-EC"/>
</dbReference>
<dbReference type="NCBIfam" id="NF006830">
    <property type="entry name" value="PRK09355.1"/>
    <property type="match status" value="1"/>
</dbReference>
<evidence type="ECO:0000256" key="10">
    <source>
        <dbReference type="ARBA" id="ARBA00022842"/>
    </source>
</evidence>
<keyword evidence="7" id="KW-0547">Nucleotide-binding</keyword>
<dbReference type="PANTHER" id="PTHR20857">
    <property type="entry name" value="THIAMINE-PHOSPHATE PYROPHOSPHORYLASE"/>
    <property type="match status" value="1"/>
</dbReference>
<comment type="catalytic activity">
    <reaction evidence="12">
        <text>4-methyl-5-(2-phosphooxyethyl)-thiazole + 4-amino-2-methyl-5-(diphosphooxymethyl)pyrimidine + H(+) = thiamine phosphate + diphosphate</text>
        <dbReference type="Rhea" id="RHEA:22328"/>
        <dbReference type="ChEBI" id="CHEBI:15378"/>
        <dbReference type="ChEBI" id="CHEBI:33019"/>
        <dbReference type="ChEBI" id="CHEBI:37575"/>
        <dbReference type="ChEBI" id="CHEBI:57841"/>
        <dbReference type="ChEBI" id="CHEBI:58296"/>
        <dbReference type="EC" id="2.5.1.3"/>
    </reaction>
</comment>
<dbReference type="Gene3D" id="3.40.1190.20">
    <property type="match status" value="1"/>
</dbReference>
<dbReference type="HAMAP" id="MF_00097">
    <property type="entry name" value="TMP_synthase"/>
    <property type="match status" value="1"/>
</dbReference>
<dbReference type="CDD" id="cd01170">
    <property type="entry name" value="THZ_kinase"/>
    <property type="match status" value="1"/>
</dbReference>
<reference evidence="17 18" key="1">
    <citation type="submission" date="2019-10" db="EMBL/GenBank/DDBJ databases">
        <authorList>
            <person name="Palmer J.M."/>
        </authorList>
    </citation>
    <scope>NUCLEOTIDE SEQUENCE [LARGE SCALE GENOMIC DNA]</scope>
    <source>
        <strain evidence="17 18">TWF694</strain>
    </source>
</reference>
<dbReference type="GO" id="GO:0005737">
    <property type="term" value="C:cytoplasm"/>
    <property type="evidence" value="ECO:0007669"/>
    <property type="project" value="TreeGrafter"/>
</dbReference>
<keyword evidence="10" id="KW-0460">Magnesium</keyword>
<dbReference type="InterPro" id="IPR000417">
    <property type="entry name" value="Hyethyz_kinase"/>
</dbReference>
<dbReference type="GO" id="GO:0005524">
    <property type="term" value="F:ATP binding"/>
    <property type="evidence" value="ECO:0007669"/>
    <property type="project" value="UniProtKB-KW"/>
</dbReference>
<dbReference type="Pfam" id="PF02110">
    <property type="entry name" value="HK"/>
    <property type="match status" value="1"/>
</dbReference>
<comment type="pathway">
    <text evidence="3">Cofactor biosynthesis; thiamine diphosphate biosynthesis; 4-methyl-5-(2-phosphoethyl)-thiazole from 5-(2-hydroxyethyl)-4-methylthiazole: step 1/1.</text>
</comment>
<dbReference type="PRINTS" id="PR01099">
    <property type="entry name" value="HYETHTZKNASE"/>
</dbReference>
<evidence type="ECO:0000256" key="11">
    <source>
        <dbReference type="ARBA" id="ARBA00022977"/>
    </source>
</evidence>
<evidence type="ECO:0000256" key="1">
    <source>
        <dbReference type="ARBA" id="ARBA00001771"/>
    </source>
</evidence>
<keyword evidence="11" id="KW-0784">Thiamine biosynthesis</keyword>
<dbReference type="SUPFAM" id="SSF53613">
    <property type="entry name" value="Ribokinase-like"/>
    <property type="match status" value="1"/>
</dbReference>
<dbReference type="Gene3D" id="3.20.20.70">
    <property type="entry name" value="Aldolase class I"/>
    <property type="match status" value="1"/>
</dbReference>
<dbReference type="InterPro" id="IPR034291">
    <property type="entry name" value="TMP_synthase"/>
</dbReference>
<sequence length="738" mass="79115">MSEPAPESSIYAMTQNLSQVSATMQETPSTEPSSIAHMSMSETPSMVETTSMAETDTMAMADTMVMADTIPIADTMSPAENMTMAHDNMSTTNDNMSMTPHNMSMVHDKMSMVPENMSMTHADDKMTMAPQSMSMVPQTMSMAPQNMSTEPENASMAVENMSMRPESMSMAHGNTSMTHGDMAMANGNMSMAMSYSNMAHTSDHQSSQPSSPAPTLKLDLSLYLVTSSSLLPPGATLESHVEAAIKGGVTIVQLREKTLDTAPFINLGKRIHAVTKKYGVPLLINDRVDVAQAVGCEGAHIGWDDMDYNTARLILGPKAIIGISVSNLTQASHAASTTCDYLGIGPIYPTPTKPDASPACYPTGVRHILELVSTKRPNLPSVVIGSINHTNVQSTIYKSRPREGAPLAGIAVISAIISSKEPETAASTLLSLFKSPPPWAPPPPSQTTVFTDFYLPFLLSKVVTTIRTIKEHKPLIHHITNSVVKNFSANATLAVGASPIMSENLEELGELANLAPHSACLVNMGTSGKNDRELFRLAIQENNKAGKAIVFDPVGGGATAMRRETVKWVSDEAGYVDVIKGNEGEIRTVAGEGIKMKGVDSCDRGNSRLEELVVLVRTLAERERNVIVMTGPTDILSDGNRTVMVRNGHHFQGLVTGMGCALGSVLCSALAVGKDDKLLSCLSALLVYNIAAERAARRERVKGPGGFMPAFLDELYEIGEMCAKGEGAWTDAVRVEFR</sequence>
<feature type="domain" description="Thiamine phosphate synthase/TenI" evidence="16">
    <location>
        <begin position="222"/>
        <end position="416"/>
    </location>
</feature>
<keyword evidence="6" id="KW-0479">Metal-binding</keyword>
<dbReference type="InterPro" id="IPR036206">
    <property type="entry name" value="ThiamineP_synth_sf"/>
</dbReference>
<evidence type="ECO:0000256" key="5">
    <source>
        <dbReference type="ARBA" id="ARBA00022679"/>
    </source>
</evidence>
<comment type="caution">
    <text evidence="17">The sequence shown here is derived from an EMBL/GenBank/DDBJ whole genome shotgun (WGS) entry which is preliminary data.</text>
</comment>
<evidence type="ECO:0000256" key="4">
    <source>
        <dbReference type="ARBA" id="ARBA00005165"/>
    </source>
</evidence>
<dbReference type="SUPFAM" id="SSF51391">
    <property type="entry name" value="Thiamin phosphate synthase"/>
    <property type="match status" value="1"/>
</dbReference>
<dbReference type="EMBL" id="JAVHJO010000005">
    <property type="protein sequence ID" value="KAK6540220.1"/>
    <property type="molecule type" value="Genomic_DNA"/>
</dbReference>
<comment type="pathway">
    <text evidence="4">Cofactor biosynthesis; thiamine diphosphate biosynthesis; thiamine phosphate from 4-amino-2-methyl-5-diphosphomethylpyrimidine and 4-methyl-5-(2-phosphoethyl)-thiazole: step 1/1.</text>
</comment>
<feature type="region of interest" description="Disordered" evidence="15">
    <location>
        <begin position="21"/>
        <end position="48"/>
    </location>
</feature>
<feature type="compositionally biased region" description="Polar residues" evidence="15">
    <location>
        <begin position="21"/>
        <end position="33"/>
    </location>
</feature>
<evidence type="ECO:0000313" key="17">
    <source>
        <dbReference type="EMBL" id="KAK6540220.1"/>
    </source>
</evidence>
<organism evidence="17 18">
    <name type="scientific">Orbilia ellipsospora</name>
    <dbReference type="NCBI Taxonomy" id="2528407"/>
    <lineage>
        <taxon>Eukaryota</taxon>
        <taxon>Fungi</taxon>
        <taxon>Dikarya</taxon>
        <taxon>Ascomycota</taxon>
        <taxon>Pezizomycotina</taxon>
        <taxon>Orbiliomycetes</taxon>
        <taxon>Orbiliales</taxon>
        <taxon>Orbiliaceae</taxon>
        <taxon>Orbilia</taxon>
    </lineage>
</organism>
<dbReference type="InterPro" id="IPR029056">
    <property type="entry name" value="Ribokinase-like"/>
</dbReference>
<gene>
    <name evidence="17" type="ORF">TWF694_009036</name>
</gene>
<dbReference type="GO" id="GO:0004417">
    <property type="term" value="F:hydroxyethylthiazole kinase activity"/>
    <property type="evidence" value="ECO:0007669"/>
    <property type="project" value="UniProtKB-EC"/>
</dbReference>
<keyword evidence="5" id="KW-0808">Transferase</keyword>
<keyword evidence="8" id="KW-0418">Kinase</keyword>
<comment type="cofactor">
    <cofactor evidence="2">
        <name>Mg(2+)</name>
        <dbReference type="ChEBI" id="CHEBI:18420"/>
    </cofactor>
</comment>
<evidence type="ECO:0000256" key="6">
    <source>
        <dbReference type="ARBA" id="ARBA00022723"/>
    </source>
</evidence>
<evidence type="ECO:0000256" key="14">
    <source>
        <dbReference type="ARBA" id="ARBA00047883"/>
    </source>
</evidence>
<dbReference type="PANTHER" id="PTHR20857:SF23">
    <property type="entry name" value="THIAMINE BIOSYNTHETIC BIFUNCTIONAL ENZYME"/>
    <property type="match status" value="1"/>
</dbReference>
<evidence type="ECO:0000256" key="2">
    <source>
        <dbReference type="ARBA" id="ARBA00001946"/>
    </source>
</evidence>
<comment type="catalytic activity">
    <reaction evidence="1">
        <text>5-(2-hydroxyethyl)-4-methylthiazole + ATP = 4-methyl-5-(2-phosphooxyethyl)-thiazole + ADP + H(+)</text>
        <dbReference type="Rhea" id="RHEA:24212"/>
        <dbReference type="ChEBI" id="CHEBI:15378"/>
        <dbReference type="ChEBI" id="CHEBI:17957"/>
        <dbReference type="ChEBI" id="CHEBI:30616"/>
        <dbReference type="ChEBI" id="CHEBI:58296"/>
        <dbReference type="ChEBI" id="CHEBI:456216"/>
        <dbReference type="EC" id="2.7.1.50"/>
    </reaction>
</comment>
<dbReference type="CDD" id="cd00564">
    <property type="entry name" value="TMP_TenI"/>
    <property type="match status" value="1"/>
</dbReference>
<dbReference type="InterPro" id="IPR013785">
    <property type="entry name" value="Aldolase_TIM"/>
</dbReference>
<evidence type="ECO:0000256" key="7">
    <source>
        <dbReference type="ARBA" id="ARBA00022741"/>
    </source>
</evidence>
<dbReference type="AlphaFoldDB" id="A0AAV9XDP4"/>
<dbReference type="Proteomes" id="UP001365542">
    <property type="component" value="Unassembled WGS sequence"/>
</dbReference>
<evidence type="ECO:0000256" key="13">
    <source>
        <dbReference type="ARBA" id="ARBA00047851"/>
    </source>
</evidence>
<proteinExistence type="inferred from homology"/>
<evidence type="ECO:0000259" key="16">
    <source>
        <dbReference type="Pfam" id="PF02581"/>
    </source>
</evidence>
<evidence type="ECO:0000313" key="18">
    <source>
        <dbReference type="Proteomes" id="UP001365542"/>
    </source>
</evidence>
<dbReference type="GO" id="GO:0009228">
    <property type="term" value="P:thiamine biosynthetic process"/>
    <property type="evidence" value="ECO:0007669"/>
    <property type="project" value="UniProtKB-KW"/>
</dbReference>
<dbReference type="HAMAP" id="MF_00228">
    <property type="entry name" value="Thz_kinase"/>
    <property type="match status" value="1"/>
</dbReference>
<evidence type="ECO:0000256" key="15">
    <source>
        <dbReference type="SAM" id="MobiDB-lite"/>
    </source>
</evidence>
<accession>A0AAV9XDP4</accession>
<evidence type="ECO:0000256" key="3">
    <source>
        <dbReference type="ARBA" id="ARBA00004868"/>
    </source>
</evidence>
<dbReference type="GO" id="GO:0000287">
    <property type="term" value="F:magnesium ion binding"/>
    <property type="evidence" value="ECO:0007669"/>
    <property type="project" value="InterPro"/>
</dbReference>
<dbReference type="Pfam" id="PF02581">
    <property type="entry name" value="TMP-TENI"/>
    <property type="match status" value="1"/>
</dbReference>
<comment type="catalytic activity">
    <reaction evidence="14">
        <text>2-[(2R,5Z)-2-carboxy-4-methylthiazol-5(2H)-ylidene]ethyl phosphate + 4-amino-2-methyl-5-(diphosphooxymethyl)pyrimidine + 2 H(+) = thiamine phosphate + CO2 + diphosphate</text>
        <dbReference type="Rhea" id="RHEA:47844"/>
        <dbReference type="ChEBI" id="CHEBI:15378"/>
        <dbReference type="ChEBI" id="CHEBI:16526"/>
        <dbReference type="ChEBI" id="CHEBI:33019"/>
        <dbReference type="ChEBI" id="CHEBI:37575"/>
        <dbReference type="ChEBI" id="CHEBI:57841"/>
        <dbReference type="ChEBI" id="CHEBI:62899"/>
        <dbReference type="EC" id="2.5.1.3"/>
    </reaction>
</comment>
<protein>
    <recommendedName>
        <fullName evidence="16">Thiamine phosphate synthase/TenI domain-containing protein</fullName>
    </recommendedName>
</protein>
<keyword evidence="18" id="KW-1185">Reference proteome</keyword>
<dbReference type="NCBIfam" id="TIGR00693">
    <property type="entry name" value="thiE"/>
    <property type="match status" value="1"/>
</dbReference>
<name>A0AAV9XDP4_9PEZI</name>
<comment type="catalytic activity">
    <reaction evidence="13">
        <text>2-(2-carboxy-4-methylthiazol-5-yl)ethyl phosphate + 4-amino-2-methyl-5-(diphosphooxymethyl)pyrimidine + 2 H(+) = thiamine phosphate + CO2 + diphosphate</text>
        <dbReference type="Rhea" id="RHEA:47848"/>
        <dbReference type="ChEBI" id="CHEBI:15378"/>
        <dbReference type="ChEBI" id="CHEBI:16526"/>
        <dbReference type="ChEBI" id="CHEBI:33019"/>
        <dbReference type="ChEBI" id="CHEBI:37575"/>
        <dbReference type="ChEBI" id="CHEBI:57841"/>
        <dbReference type="ChEBI" id="CHEBI:62890"/>
        <dbReference type="EC" id="2.5.1.3"/>
    </reaction>
</comment>
<evidence type="ECO:0000256" key="12">
    <source>
        <dbReference type="ARBA" id="ARBA00047334"/>
    </source>
</evidence>
<keyword evidence="9" id="KW-0067">ATP-binding</keyword>
<evidence type="ECO:0000256" key="8">
    <source>
        <dbReference type="ARBA" id="ARBA00022777"/>
    </source>
</evidence>
<dbReference type="InterPro" id="IPR022998">
    <property type="entry name" value="ThiamineP_synth_TenI"/>
</dbReference>